<dbReference type="GO" id="GO:0007096">
    <property type="term" value="P:regulation of exit from mitosis"/>
    <property type="evidence" value="ECO:0007669"/>
    <property type="project" value="InterPro"/>
</dbReference>
<gene>
    <name evidence="1" type="primary">MAD2L1BP</name>
</gene>
<accession>A0A8C4JMZ8</accession>
<dbReference type="Pfam" id="PF06581">
    <property type="entry name" value="p31comet"/>
    <property type="match status" value="1"/>
</dbReference>
<proteinExistence type="predicted"/>
<dbReference type="InterPro" id="IPR053729">
    <property type="entry name" value="MAD2L1BP_domain_sf"/>
</dbReference>
<dbReference type="Ensembl" id="ENSDNVT00000013111.1">
    <property type="protein sequence ID" value="ENSDNVP00000010892.1"/>
    <property type="gene ID" value="ENSDNVG00000007698.1"/>
</dbReference>
<dbReference type="OrthoDB" id="6334764at2759"/>
<dbReference type="InterPro" id="IPR009511">
    <property type="entry name" value="MAD1/Cdc20-bound-Mad2-bd"/>
</dbReference>
<dbReference type="PANTHER" id="PTHR15681:SF1">
    <property type="entry name" value="MAD2L1-BINDING PROTEIN"/>
    <property type="match status" value="1"/>
</dbReference>
<organism evidence="1 2">
    <name type="scientific">Dromaius novaehollandiae</name>
    <name type="common">Emu</name>
    <dbReference type="NCBI Taxonomy" id="8790"/>
    <lineage>
        <taxon>Eukaryota</taxon>
        <taxon>Metazoa</taxon>
        <taxon>Chordata</taxon>
        <taxon>Craniata</taxon>
        <taxon>Vertebrata</taxon>
        <taxon>Euteleostomi</taxon>
        <taxon>Archelosauria</taxon>
        <taxon>Archosauria</taxon>
        <taxon>Dinosauria</taxon>
        <taxon>Saurischia</taxon>
        <taxon>Theropoda</taxon>
        <taxon>Coelurosauria</taxon>
        <taxon>Aves</taxon>
        <taxon>Palaeognathae</taxon>
        <taxon>Casuariiformes</taxon>
        <taxon>Dromaiidae</taxon>
        <taxon>Dromaius</taxon>
    </lineage>
</organism>
<protein>
    <submittedName>
        <fullName evidence="1">MAD2L1 binding protein</fullName>
    </submittedName>
</protein>
<evidence type="ECO:0000313" key="1">
    <source>
        <dbReference type="Ensembl" id="ENSDNVP00000010892.1"/>
    </source>
</evidence>
<evidence type="ECO:0000313" key="2">
    <source>
        <dbReference type="Proteomes" id="UP000694423"/>
    </source>
</evidence>
<dbReference type="Gene3D" id="3.30.900.20">
    <property type="match status" value="1"/>
</dbReference>
<reference evidence="1" key="2">
    <citation type="submission" date="2025-09" db="UniProtKB">
        <authorList>
            <consortium name="Ensembl"/>
        </authorList>
    </citation>
    <scope>IDENTIFICATION</scope>
</reference>
<dbReference type="PANTHER" id="PTHR15681">
    <property type="entry name" value="MAD2L1-BINDING PROTEIN"/>
    <property type="match status" value="1"/>
</dbReference>
<keyword evidence="2" id="KW-1185">Reference proteome</keyword>
<sequence>MAVPGGAERLCVLAVAPPVPPGRATAALSPLFAAEALPAAAAPERGGGARSRQSGAAAAGCPSVSVVFPGAVSRESCCRFACELLKHVLHQRHQLPLPYEQLAYFCRRAAQDGDMIKKPPSIDMASKKCQQVLMELEGVLQHLEVMFSLTLVPRVLILLGGNAMSPKELYELNLEGICLGSAEESLKTPFCVRKLFHSLFIADAFSELKVLPVVGTVVMLQGHRDCGVDWFRPKLNYKVPTRGRKLIVNLSSDGDINISASSPQAMAPAWEDYIWFQAPVTLKGFHE</sequence>
<reference evidence="1" key="1">
    <citation type="submission" date="2025-08" db="UniProtKB">
        <authorList>
            <consortium name="Ensembl"/>
        </authorList>
    </citation>
    <scope>IDENTIFICATION</scope>
</reference>
<dbReference type="AlphaFoldDB" id="A0A8C4JMZ8"/>
<dbReference type="Proteomes" id="UP000694423">
    <property type="component" value="Unplaced"/>
</dbReference>
<dbReference type="GO" id="GO:0005634">
    <property type="term" value="C:nucleus"/>
    <property type="evidence" value="ECO:0007669"/>
    <property type="project" value="InterPro"/>
</dbReference>
<name>A0A8C4JMZ8_DRONO</name>